<dbReference type="CDD" id="cd06550">
    <property type="entry name" value="TM_ABC_iron-siderophores_like"/>
    <property type="match status" value="1"/>
</dbReference>
<accession>A0A853GZL3</accession>
<comment type="similarity">
    <text evidence="2">Belongs to the binding-protein-dependent transport system permease family. FecCD subfamily.</text>
</comment>
<dbReference type="GO" id="GO:0005886">
    <property type="term" value="C:plasma membrane"/>
    <property type="evidence" value="ECO:0007669"/>
    <property type="project" value="UniProtKB-SubCell"/>
</dbReference>
<evidence type="ECO:0000256" key="7">
    <source>
        <dbReference type="ARBA" id="ARBA00023136"/>
    </source>
</evidence>
<gene>
    <name evidence="9" type="ORF">H0A62_11115</name>
</gene>
<comment type="caution">
    <text evidence="9">The sequence shown here is derived from an EMBL/GenBank/DDBJ whole genome shotgun (WGS) entry which is preliminary data.</text>
</comment>
<dbReference type="PANTHER" id="PTHR30472:SF25">
    <property type="entry name" value="ABC TRANSPORTER PERMEASE PROTEIN MJ0876-RELATED"/>
    <property type="match status" value="1"/>
</dbReference>
<reference evidence="9 10" key="1">
    <citation type="submission" date="2020-07" db="EMBL/GenBank/DDBJ databases">
        <title>Taxonomic revisions and descriptions of new bacterial species based on genomic comparisons in the high-G+C-content subgroup of the family Alcaligenaceae.</title>
        <authorList>
            <person name="Szabo A."/>
            <person name="Felfoldi T."/>
        </authorList>
    </citation>
    <scope>NUCLEOTIDE SEQUENCE [LARGE SCALE GENOMIC DNA]</scope>
    <source>
        <strain evidence="9 10">DSM 25667</strain>
    </source>
</reference>
<dbReference type="Proteomes" id="UP000554144">
    <property type="component" value="Unassembled WGS sequence"/>
</dbReference>
<feature type="transmembrane region" description="Helical" evidence="8">
    <location>
        <begin position="209"/>
        <end position="228"/>
    </location>
</feature>
<dbReference type="GO" id="GO:0033214">
    <property type="term" value="P:siderophore-iron import into cell"/>
    <property type="evidence" value="ECO:0007669"/>
    <property type="project" value="TreeGrafter"/>
</dbReference>
<feature type="transmembrane region" description="Helical" evidence="8">
    <location>
        <begin position="295"/>
        <end position="313"/>
    </location>
</feature>
<proteinExistence type="inferred from homology"/>
<dbReference type="Gene3D" id="1.10.3470.10">
    <property type="entry name" value="ABC transporter involved in vitamin B12 uptake, BtuC"/>
    <property type="match status" value="1"/>
</dbReference>
<evidence type="ECO:0000256" key="1">
    <source>
        <dbReference type="ARBA" id="ARBA00004651"/>
    </source>
</evidence>
<evidence type="ECO:0000256" key="3">
    <source>
        <dbReference type="ARBA" id="ARBA00022448"/>
    </source>
</evidence>
<comment type="subcellular location">
    <subcellularLocation>
        <location evidence="1">Cell membrane</location>
        <topology evidence="1">Multi-pass membrane protein</topology>
    </subcellularLocation>
</comment>
<dbReference type="SUPFAM" id="SSF81345">
    <property type="entry name" value="ABC transporter involved in vitamin B12 uptake, BtuC"/>
    <property type="match status" value="1"/>
</dbReference>
<dbReference type="FunFam" id="1.10.3470.10:FF:000001">
    <property type="entry name" value="Vitamin B12 ABC transporter permease BtuC"/>
    <property type="match status" value="1"/>
</dbReference>
<keyword evidence="7 8" id="KW-0472">Membrane</keyword>
<dbReference type="RefSeq" id="WP_130039685.1">
    <property type="nucleotide sequence ID" value="NZ_JACCEV010000002.1"/>
</dbReference>
<dbReference type="AlphaFoldDB" id="A0A853GZL3"/>
<dbReference type="InterPro" id="IPR000522">
    <property type="entry name" value="ABC_transptr_permease_BtuC"/>
</dbReference>
<sequence>MLSAQTTGLAETQYRQLLKMRWLLIAALVCIIVFSMLADFTLGPSALTWSDLFQTLLQPSAAEPTVRVIVWQFRLPYAMMAVVVGMALGLAGAEMQTILNNPLASPFTLGISSAAAFGASLAIVLNLSIPGLPHAWMISGNAFVFALVSALLLDAAARWGAMSSSGLVLFGIALVFSFNALVSLMQFVASAEDLQSLVFWTMGSLSRATWPKVGVMALAVALIWPLAMRDAWKLTALRLGEDRAFSFGINVQRLRLTSLLRISLLAALAVSFVGTISFIGLIAPHIARRLFGEDHRFYLPGSALIGAMVLSLASIASKNIASGSIVPVGIVTSLVGVPFFLSVVLRRQSN</sequence>
<feature type="transmembrane region" description="Helical" evidence="8">
    <location>
        <begin position="135"/>
        <end position="155"/>
    </location>
</feature>
<dbReference type="EMBL" id="JACCEV010000002">
    <property type="protein sequence ID" value="NYT86156.1"/>
    <property type="molecule type" value="Genomic_DNA"/>
</dbReference>
<evidence type="ECO:0000256" key="2">
    <source>
        <dbReference type="ARBA" id="ARBA00007935"/>
    </source>
</evidence>
<dbReference type="Pfam" id="PF01032">
    <property type="entry name" value="FecCD"/>
    <property type="match status" value="1"/>
</dbReference>
<keyword evidence="10" id="KW-1185">Reference proteome</keyword>
<keyword evidence="6 8" id="KW-1133">Transmembrane helix</keyword>
<protein>
    <submittedName>
        <fullName evidence="9">Iron ABC transporter permease</fullName>
    </submittedName>
</protein>
<feature type="transmembrane region" description="Helical" evidence="8">
    <location>
        <begin position="22"/>
        <end position="42"/>
    </location>
</feature>
<evidence type="ECO:0000256" key="8">
    <source>
        <dbReference type="SAM" id="Phobius"/>
    </source>
</evidence>
<feature type="transmembrane region" description="Helical" evidence="8">
    <location>
        <begin position="75"/>
        <end position="95"/>
    </location>
</feature>
<organism evidence="9 10">
    <name type="scientific">Pollutimonas harenae</name>
    <dbReference type="NCBI Taxonomy" id="657015"/>
    <lineage>
        <taxon>Bacteria</taxon>
        <taxon>Pseudomonadati</taxon>
        <taxon>Pseudomonadota</taxon>
        <taxon>Betaproteobacteria</taxon>
        <taxon>Burkholderiales</taxon>
        <taxon>Alcaligenaceae</taxon>
        <taxon>Pollutimonas</taxon>
    </lineage>
</organism>
<dbReference type="GO" id="GO:0022857">
    <property type="term" value="F:transmembrane transporter activity"/>
    <property type="evidence" value="ECO:0007669"/>
    <property type="project" value="InterPro"/>
</dbReference>
<feature type="transmembrane region" description="Helical" evidence="8">
    <location>
        <begin position="167"/>
        <end position="189"/>
    </location>
</feature>
<dbReference type="PANTHER" id="PTHR30472">
    <property type="entry name" value="FERRIC ENTEROBACTIN TRANSPORT SYSTEM PERMEASE PROTEIN"/>
    <property type="match status" value="1"/>
</dbReference>
<evidence type="ECO:0000256" key="5">
    <source>
        <dbReference type="ARBA" id="ARBA00022692"/>
    </source>
</evidence>
<feature type="transmembrane region" description="Helical" evidence="8">
    <location>
        <begin position="325"/>
        <end position="345"/>
    </location>
</feature>
<evidence type="ECO:0000256" key="6">
    <source>
        <dbReference type="ARBA" id="ARBA00022989"/>
    </source>
</evidence>
<keyword evidence="5 8" id="KW-0812">Transmembrane</keyword>
<keyword evidence="3" id="KW-0813">Transport</keyword>
<evidence type="ECO:0000313" key="10">
    <source>
        <dbReference type="Proteomes" id="UP000554144"/>
    </source>
</evidence>
<keyword evidence="4" id="KW-1003">Cell membrane</keyword>
<evidence type="ECO:0000313" key="9">
    <source>
        <dbReference type="EMBL" id="NYT86156.1"/>
    </source>
</evidence>
<dbReference type="OrthoDB" id="9782305at2"/>
<feature type="transmembrane region" description="Helical" evidence="8">
    <location>
        <begin position="262"/>
        <end position="283"/>
    </location>
</feature>
<evidence type="ECO:0000256" key="4">
    <source>
        <dbReference type="ARBA" id="ARBA00022475"/>
    </source>
</evidence>
<name>A0A853GZL3_9BURK</name>
<dbReference type="InterPro" id="IPR037294">
    <property type="entry name" value="ABC_BtuC-like"/>
</dbReference>
<feature type="transmembrane region" description="Helical" evidence="8">
    <location>
        <begin position="107"/>
        <end position="129"/>
    </location>
</feature>